<dbReference type="AlphaFoldDB" id="A0A2P6SF41"/>
<evidence type="ECO:0000313" key="3">
    <source>
        <dbReference type="Proteomes" id="UP000238479"/>
    </source>
</evidence>
<feature type="region of interest" description="Disordered" evidence="1">
    <location>
        <begin position="123"/>
        <end position="186"/>
    </location>
</feature>
<dbReference type="Proteomes" id="UP000238479">
    <property type="component" value="Chromosome 1"/>
</dbReference>
<sequence length="242" mass="26924">MASSSSVSPNKWTSQTPNPDISGLKWTKKNSRHSRQLGNEPQLPNHDSAAELPDHNSDTGENLIDQNEVLSEQPHPSKPNLKVYIRLKLDKDEAPQVKKKAEDQNPKSDNPAVAALAALAAGEGLEEKENKTWNLRPRKPVKKPNGEASAMKTGAPVGKHNEIPELGRSRLARGCQTKKPTEPRMEISLTLTKEEIEEDLLLLTGKKPSRRPKRRPRSLQKQLDNITPGMYLDMLSAEAYQV</sequence>
<dbReference type="STRING" id="74649.A0A2P6SF41"/>
<feature type="compositionally biased region" description="Basic and acidic residues" evidence="1">
    <location>
        <begin position="159"/>
        <end position="168"/>
    </location>
</feature>
<dbReference type="Pfam" id="PF07797">
    <property type="entry name" value="DUF1639"/>
    <property type="match status" value="1"/>
</dbReference>
<gene>
    <name evidence="2" type="ORF">RchiOBHm_Chr1g0346661</name>
</gene>
<feature type="compositionally biased region" description="Polar residues" evidence="1">
    <location>
        <begin position="1"/>
        <end position="19"/>
    </location>
</feature>
<accession>A0A2P6SF41</accession>
<dbReference type="EMBL" id="PDCK01000039">
    <property type="protein sequence ID" value="PRQ57291.1"/>
    <property type="molecule type" value="Genomic_DNA"/>
</dbReference>
<dbReference type="InterPro" id="IPR012438">
    <property type="entry name" value="DUF1639"/>
</dbReference>
<feature type="compositionally biased region" description="Basic residues" evidence="1">
    <location>
        <begin position="26"/>
        <end position="35"/>
    </location>
</feature>
<dbReference type="OrthoDB" id="1165896at2759"/>
<feature type="compositionally biased region" description="Basic and acidic residues" evidence="1">
    <location>
        <begin position="48"/>
        <end position="58"/>
    </location>
</feature>
<evidence type="ECO:0000313" key="2">
    <source>
        <dbReference type="EMBL" id="PRQ57291.1"/>
    </source>
</evidence>
<evidence type="ECO:0000256" key="1">
    <source>
        <dbReference type="SAM" id="MobiDB-lite"/>
    </source>
</evidence>
<proteinExistence type="predicted"/>
<dbReference type="Gramene" id="PRQ57291">
    <property type="protein sequence ID" value="PRQ57291"/>
    <property type="gene ID" value="RchiOBHm_Chr1g0346661"/>
</dbReference>
<feature type="region of interest" description="Disordered" evidence="1">
    <location>
        <begin position="203"/>
        <end position="225"/>
    </location>
</feature>
<reference evidence="2 3" key="1">
    <citation type="journal article" date="2018" name="Nat. Genet.">
        <title>The Rosa genome provides new insights in the design of modern roses.</title>
        <authorList>
            <person name="Bendahmane M."/>
        </authorList>
    </citation>
    <scope>NUCLEOTIDE SEQUENCE [LARGE SCALE GENOMIC DNA]</scope>
    <source>
        <strain evidence="3">cv. Old Blush</strain>
    </source>
</reference>
<feature type="region of interest" description="Disordered" evidence="1">
    <location>
        <begin position="1"/>
        <end position="87"/>
    </location>
</feature>
<keyword evidence="3" id="KW-1185">Reference proteome</keyword>
<dbReference type="PANTHER" id="PTHR33130:SF40">
    <property type="entry name" value="CHROMOGRANIN (DUF1639)"/>
    <property type="match status" value="1"/>
</dbReference>
<organism evidence="2 3">
    <name type="scientific">Rosa chinensis</name>
    <name type="common">China rose</name>
    <dbReference type="NCBI Taxonomy" id="74649"/>
    <lineage>
        <taxon>Eukaryota</taxon>
        <taxon>Viridiplantae</taxon>
        <taxon>Streptophyta</taxon>
        <taxon>Embryophyta</taxon>
        <taxon>Tracheophyta</taxon>
        <taxon>Spermatophyta</taxon>
        <taxon>Magnoliopsida</taxon>
        <taxon>eudicotyledons</taxon>
        <taxon>Gunneridae</taxon>
        <taxon>Pentapetalae</taxon>
        <taxon>rosids</taxon>
        <taxon>fabids</taxon>
        <taxon>Rosales</taxon>
        <taxon>Rosaceae</taxon>
        <taxon>Rosoideae</taxon>
        <taxon>Rosoideae incertae sedis</taxon>
        <taxon>Rosa</taxon>
    </lineage>
</organism>
<name>A0A2P6SF41_ROSCH</name>
<dbReference type="PANTHER" id="PTHR33130">
    <property type="entry name" value="PUTATIVE (DUF1639)-RELATED"/>
    <property type="match status" value="1"/>
</dbReference>
<protein>
    <recommendedName>
        <fullName evidence="4">DUF1639 family protein</fullName>
    </recommendedName>
</protein>
<dbReference type="OMA" id="PICKPSN"/>
<feature type="compositionally biased region" description="Basic residues" evidence="1">
    <location>
        <begin position="207"/>
        <end position="218"/>
    </location>
</feature>
<evidence type="ECO:0008006" key="4">
    <source>
        <dbReference type="Google" id="ProtNLM"/>
    </source>
</evidence>
<comment type="caution">
    <text evidence="2">The sequence shown here is derived from an EMBL/GenBank/DDBJ whole genome shotgun (WGS) entry which is preliminary data.</text>
</comment>